<dbReference type="PANTHER" id="PTHR46609:SF8">
    <property type="entry name" value="YQAJ VIRAL RECOMBINASE DOMAIN-CONTAINING PROTEIN"/>
    <property type="match status" value="1"/>
</dbReference>
<dbReference type="InterPro" id="IPR011335">
    <property type="entry name" value="Restrct_endonuc-II-like"/>
</dbReference>
<name>A0A8D2ZWS1_SCOMX</name>
<dbReference type="PANTHER" id="PTHR46609">
    <property type="entry name" value="EXONUCLEASE, PHAGE-TYPE/RECB, C-TERMINAL DOMAIN-CONTAINING PROTEIN"/>
    <property type="match status" value="1"/>
</dbReference>
<dbReference type="GeneTree" id="ENSGT01040000241543"/>
<organism evidence="3 4">
    <name type="scientific">Scophthalmus maximus</name>
    <name type="common">Turbot</name>
    <name type="synonym">Psetta maxima</name>
    <dbReference type="NCBI Taxonomy" id="52904"/>
    <lineage>
        <taxon>Eukaryota</taxon>
        <taxon>Metazoa</taxon>
        <taxon>Chordata</taxon>
        <taxon>Craniata</taxon>
        <taxon>Vertebrata</taxon>
        <taxon>Euteleostomi</taxon>
        <taxon>Actinopterygii</taxon>
        <taxon>Neopterygii</taxon>
        <taxon>Teleostei</taxon>
        <taxon>Neoteleostei</taxon>
        <taxon>Acanthomorphata</taxon>
        <taxon>Carangaria</taxon>
        <taxon>Pleuronectiformes</taxon>
        <taxon>Pleuronectoidei</taxon>
        <taxon>Scophthalmidae</taxon>
        <taxon>Scophthalmus</taxon>
    </lineage>
</organism>
<feature type="domain" description="YqaJ viral recombinase" evidence="2">
    <location>
        <begin position="176"/>
        <end position="350"/>
    </location>
</feature>
<feature type="compositionally biased region" description="Basic and acidic residues" evidence="1">
    <location>
        <begin position="26"/>
        <end position="45"/>
    </location>
</feature>
<dbReference type="AlphaFoldDB" id="A0A8D2ZWS1"/>
<evidence type="ECO:0000259" key="2">
    <source>
        <dbReference type="Pfam" id="PF09588"/>
    </source>
</evidence>
<dbReference type="Pfam" id="PF09588">
    <property type="entry name" value="YqaJ"/>
    <property type="match status" value="1"/>
</dbReference>
<evidence type="ECO:0000313" key="4">
    <source>
        <dbReference type="Proteomes" id="UP000694558"/>
    </source>
</evidence>
<reference evidence="3" key="1">
    <citation type="submission" date="2023-05" db="EMBL/GenBank/DDBJ databases">
        <title>High-quality long-read genome of Scophthalmus maximus.</title>
        <authorList>
            <person name="Lien S."/>
            <person name="Martinez P."/>
        </authorList>
    </citation>
    <scope>NUCLEOTIDE SEQUENCE [LARGE SCALE GENOMIC DNA]</scope>
</reference>
<dbReference type="Gene3D" id="3.90.320.10">
    <property type="match status" value="1"/>
</dbReference>
<evidence type="ECO:0000256" key="1">
    <source>
        <dbReference type="SAM" id="MobiDB-lite"/>
    </source>
</evidence>
<feature type="compositionally biased region" description="Basic and acidic residues" evidence="1">
    <location>
        <begin position="122"/>
        <end position="145"/>
    </location>
</feature>
<accession>A0A8D2ZWS1</accession>
<protein>
    <recommendedName>
        <fullName evidence="2">YqaJ viral recombinase domain-containing protein</fullName>
    </recommendedName>
</protein>
<dbReference type="InterPro" id="IPR051703">
    <property type="entry name" value="NF-kappa-B_Signaling_Reg"/>
</dbReference>
<dbReference type="InterPro" id="IPR019080">
    <property type="entry name" value="YqaJ_viral_recombinase"/>
</dbReference>
<dbReference type="Ensembl" id="ENSSMAT00000008962.2">
    <property type="protein sequence ID" value="ENSSMAP00000008854.2"/>
    <property type="gene ID" value="ENSSMAG00000005475.2"/>
</dbReference>
<dbReference type="Proteomes" id="UP000694558">
    <property type="component" value="Chromosome 3"/>
</dbReference>
<feature type="compositionally biased region" description="Low complexity" evidence="1">
    <location>
        <begin position="82"/>
        <end position="95"/>
    </location>
</feature>
<dbReference type="InterPro" id="IPR011604">
    <property type="entry name" value="PDDEXK-like_dom_sf"/>
</dbReference>
<evidence type="ECO:0000313" key="3">
    <source>
        <dbReference type="Ensembl" id="ENSSMAP00000008854.2"/>
    </source>
</evidence>
<dbReference type="CDD" id="cd22343">
    <property type="entry name" value="PDDEXK_lambda_exonuclease-like"/>
    <property type="match status" value="1"/>
</dbReference>
<gene>
    <name evidence="3" type="primary">LOC118298111</name>
</gene>
<reference evidence="3" key="2">
    <citation type="submission" date="2025-08" db="UniProtKB">
        <authorList>
            <consortium name="Ensembl"/>
        </authorList>
    </citation>
    <scope>IDENTIFICATION</scope>
</reference>
<sequence>MTRRHGTNLSHRRFHLWFRPDSATEASDRTTDSTDDVKMQKDESSTRGTVSGRTQKPVLPQVRYHPTIQASTPADGARPKTTKTTETRTSQTQRTGPGHVDNTNRVNLVPAARPHPGGGPDPKLDQKPDQRAASDPDPDRARPRPEQVPLGLGVQVARSVVEQVEVLTRGQRTNEDWFSWRKNRITASVAHRIAHCRFVHGKSKTPPTSYLAAITGEAHRVQTRAMSWGVNMEAEAVRQYQRLKSLALARPVTVQDCGLFIDAQRPWLAASPDGIVTDSGTGKWLLCLEVKCPYKHRERRVEDACRDDNAFCLQIQDEATREPGRPPVYRLKTCHSNFTQIQCQLAVTGLHGPTSWSSPPRRRPSCQ</sequence>
<feature type="region of interest" description="Disordered" evidence="1">
    <location>
        <begin position="20"/>
        <end position="148"/>
    </location>
</feature>
<dbReference type="SUPFAM" id="SSF52980">
    <property type="entry name" value="Restriction endonuclease-like"/>
    <property type="match status" value="1"/>
</dbReference>
<proteinExistence type="predicted"/>
<dbReference type="GO" id="GO:0006281">
    <property type="term" value="P:DNA repair"/>
    <property type="evidence" value="ECO:0007669"/>
    <property type="project" value="UniProtKB-ARBA"/>
</dbReference>